<keyword evidence="2" id="KW-1185">Reference proteome</keyword>
<organism evidence="1 2">
    <name type="scientific">Stylosanthes scabra</name>
    <dbReference type="NCBI Taxonomy" id="79078"/>
    <lineage>
        <taxon>Eukaryota</taxon>
        <taxon>Viridiplantae</taxon>
        <taxon>Streptophyta</taxon>
        <taxon>Embryophyta</taxon>
        <taxon>Tracheophyta</taxon>
        <taxon>Spermatophyta</taxon>
        <taxon>Magnoliopsida</taxon>
        <taxon>eudicotyledons</taxon>
        <taxon>Gunneridae</taxon>
        <taxon>Pentapetalae</taxon>
        <taxon>rosids</taxon>
        <taxon>fabids</taxon>
        <taxon>Fabales</taxon>
        <taxon>Fabaceae</taxon>
        <taxon>Papilionoideae</taxon>
        <taxon>50 kb inversion clade</taxon>
        <taxon>dalbergioids sensu lato</taxon>
        <taxon>Dalbergieae</taxon>
        <taxon>Pterocarpus clade</taxon>
        <taxon>Stylosanthes</taxon>
    </lineage>
</organism>
<gene>
    <name evidence="1" type="ORF">PIB30_099405</name>
</gene>
<dbReference type="EMBL" id="JASCZI010153689">
    <property type="protein sequence ID" value="MED6177572.1"/>
    <property type="molecule type" value="Genomic_DNA"/>
</dbReference>
<feature type="non-terminal residue" evidence="1">
    <location>
        <position position="1"/>
    </location>
</feature>
<reference evidence="1 2" key="1">
    <citation type="journal article" date="2023" name="Plants (Basel)">
        <title>Bridging the Gap: Combining Genomics and Transcriptomics Approaches to Understand Stylosanthes scabra, an Orphan Legume from the Brazilian Caatinga.</title>
        <authorList>
            <person name="Ferreira-Neto J.R.C."/>
            <person name="da Silva M.D."/>
            <person name="Binneck E."/>
            <person name="de Melo N.F."/>
            <person name="da Silva R.H."/>
            <person name="de Melo A.L.T.M."/>
            <person name="Pandolfi V."/>
            <person name="Bustamante F.O."/>
            <person name="Brasileiro-Vidal A.C."/>
            <person name="Benko-Iseppon A.M."/>
        </authorList>
    </citation>
    <scope>NUCLEOTIDE SEQUENCE [LARGE SCALE GENOMIC DNA]</scope>
    <source>
        <tissue evidence="1">Leaves</tissue>
    </source>
</reference>
<proteinExistence type="predicted"/>
<accession>A0ABU6VW14</accession>
<dbReference type="Proteomes" id="UP001341840">
    <property type="component" value="Unassembled WGS sequence"/>
</dbReference>
<sequence length="68" mass="7082">VGWGGGVATRRGLTRLGVEGGDAGKGSVWFANALAWDVTLRRWLAEWKDVGGKVSVWLGIGGGWLSGA</sequence>
<name>A0ABU6VW14_9FABA</name>
<evidence type="ECO:0000313" key="1">
    <source>
        <dbReference type="EMBL" id="MED6177572.1"/>
    </source>
</evidence>
<protein>
    <submittedName>
        <fullName evidence="1">Uncharacterized protein</fullName>
    </submittedName>
</protein>
<comment type="caution">
    <text evidence="1">The sequence shown here is derived from an EMBL/GenBank/DDBJ whole genome shotgun (WGS) entry which is preliminary data.</text>
</comment>
<evidence type="ECO:0000313" key="2">
    <source>
        <dbReference type="Proteomes" id="UP001341840"/>
    </source>
</evidence>